<dbReference type="GO" id="GO:0031267">
    <property type="term" value="F:small GTPase binding"/>
    <property type="evidence" value="ECO:0007669"/>
    <property type="project" value="InterPro"/>
</dbReference>
<dbReference type="InterPro" id="IPR039789">
    <property type="entry name" value="CYRI"/>
</dbReference>
<name>A0A0N4UYE9_ENTVE</name>
<comment type="subcellular location">
    <subcellularLocation>
        <location evidence="1">Membrane</location>
        <topology evidence="1">Lipid-anchor</topology>
    </subcellularLocation>
</comment>
<dbReference type="PANTHER" id="PTHR12422">
    <property type="entry name" value="GH09096P"/>
    <property type="match status" value="1"/>
</dbReference>
<reference evidence="8" key="1">
    <citation type="submission" date="2017-02" db="UniProtKB">
        <authorList>
            <consortium name="WormBaseParasite"/>
        </authorList>
    </citation>
    <scope>IDENTIFICATION</scope>
</reference>
<gene>
    <name evidence="6" type="ORF">EVEC_LOCUS2310</name>
</gene>
<dbReference type="InterPro" id="IPR009828">
    <property type="entry name" value="CYRIA/CYRIB_Rac1-bd"/>
</dbReference>
<proteinExistence type="inferred from homology"/>
<evidence type="ECO:0000313" key="7">
    <source>
        <dbReference type="Proteomes" id="UP000274131"/>
    </source>
</evidence>
<evidence type="ECO:0000256" key="3">
    <source>
        <dbReference type="ARBA" id="ARBA00023136"/>
    </source>
</evidence>
<evidence type="ECO:0000256" key="4">
    <source>
        <dbReference type="ARBA" id="ARBA00023288"/>
    </source>
</evidence>
<dbReference type="STRING" id="51028.A0A0N4UYE9"/>
<comment type="similarity">
    <text evidence="2">Belongs to the CYRI family.</text>
</comment>
<dbReference type="GO" id="GO:0030833">
    <property type="term" value="P:regulation of actin filament polymerization"/>
    <property type="evidence" value="ECO:0007669"/>
    <property type="project" value="InterPro"/>
</dbReference>
<evidence type="ECO:0000313" key="6">
    <source>
        <dbReference type="EMBL" id="VDD87167.1"/>
    </source>
</evidence>
<evidence type="ECO:0000256" key="1">
    <source>
        <dbReference type="ARBA" id="ARBA00004635"/>
    </source>
</evidence>
<dbReference type="AlphaFoldDB" id="A0A0N4UYE9"/>
<protein>
    <submittedName>
        <fullName evidence="8">CYRIA-B_Rac1-bd domain-containing protein</fullName>
    </submittedName>
</protein>
<dbReference type="WBParaSite" id="EVEC_0000260201-mRNA-1">
    <property type="protein sequence ID" value="EVEC_0000260201-mRNA-1"/>
    <property type="gene ID" value="EVEC_0000260201"/>
</dbReference>
<keyword evidence="3" id="KW-0472">Membrane</keyword>
<reference evidence="6 7" key="2">
    <citation type="submission" date="2018-10" db="EMBL/GenBank/DDBJ databases">
        <authorList>
            <consortium name="Pathogen Informatics"/>
        </authorList>
    </citation>
    <scope>NUCLEOTIDE SEQUENCE [LARGE SCALE GENOMIC DNA]</scope>
</reference>
<keyword evidence="7" id="KW-1185">Reference proteome</keyword>
<organism evidence="8">
    <name type="scientific">Enterobius vermicularis</name>
    <name type="common">Human pinworm</name>
    <dbReference type="NCBI Taxonomy" id="51028"/>
    <lineage>
        <taxon>Eukaryota</taxon>
        <taxon>Metazoa</taxon>
        <taxon>Ecdysozoa</taxon>
        <taxon>Nematoda</taxon>
        <taxon>Chromadorea</taxon>
        <taxon>Rhabditida</taxon>
        <taxon>Spirurina</taxon>
        <taxon>Oxyuridomorpha</taxon>
        <taxon>Oxyuroidea</taxon>
        <taxon>Oxyuridae</taxon>
        <taxon>Enterobius</taxon>
    </lineage>
</organism>
<dbReference type="Proteomes" id="UP000274131">
    <property type="component" value="Unassembled WGS sequence"/>
</dbReference>
<evidence type="ECO:0000313" key="8">
    <source>
        <dbReference type="WBParaSite" id="EVEC_0000260201-mRNA-1"/>
    </source>
</evidence>
<evidence type="ECO:0000259" key="5">
    <source>
        <dbReference type="Pfam" id="PF07159"/>
    </source>
</evidence>
<dbReference type="EMBL" id="UXUI01007357">
    <property type="protein sequence ID" value="VDD87167.1"/>
    <property type="molecule type" value="Genomic_DNA"/>
</dbReference>
<dbReference type="OrthoDB" id="60973at2759"/>
<accession>A0A0N4UYE9</accession>
<keyword evidence="4" id="KW-0449">Lipoprotein</keyword>
<dbReference type="GO" id="GO:0016020">
    <property type="term" value="C:membrane"/>
    <property type="evidence" value="ECO:0007669"/>
    <property type="project" value="UniProtKB-SubCell"/>
</dbReference>
<sequence length="332" mass="37169">MKGGASCVRVVRYVFLAHCDRFARPSVPKVNVFLDFENAEPSEAELQLFTVAEQVLEEAELLLSDLGSYGSGATAEIRVAIQQPSNQNAQTAAFTILDKLAQRIQAYYNLSLKIEQVFPLLLWKLCSGPLPPAEQIDSLQATCRQYARLIDFVLLFDTMKMCTPALQNDFSFYRRSMSREVGGPYSVTLEMANTISLFLANPTPMLTSLATAVCNFIKTHSEVPDSSATSTLATIVQVCQFMVETEENWNRLSEYHRLFTVRLMVGTIILFDHIDHAGAFCKDSLIDIKSVVELLKAEFKPDVTTSLLNALRYNTKHLNDSTTPKSVRMLFP</sequence>
<feature type="domain" description="CYRIA/CYRIB Rac1 binding" evidence="5">
    <location>
        <begin position="31"/>
        <end position="328"/>
    </location>
</feature>
<dbReference type="Pfam" id="PF07159">
    <property type="entry name" value="CYRIA-B_Rac1-bd"/>
    <property type="match status" value="1"/>
</dbReference>
<evidence type="ECO:0000256" key="2">
    <source>
        <dbReference type="ARBA" id="ARBA00005778"/>
    </source>
</evidence>